<dbReference type="PANTHER" id="PTHR12029:SF11">
    <property type="entry name" value="METHYLTRANSFERASE TARBP1-RELATED"/>
    <property type="match status" value="1"/>
</dbReference>
<dbReference type="PANTHER" id="PTHR12029">
    <property type="entry name" value="RNA METHYLTRANSFERASE"/>
    <property type="match status" value="1"/>
</dbReference>
<evidence type="ECO:0000313" key="5">
    <source>
        <dbReference type="Proteomes" id="UP001521785"/>
    </source>
</evidence>
<keyword evidence="1" id="KW-0489">Methyltransferase</keyword>
<name>A0ABR3RKN5_9PLEO</name>
<comment type="caution">
    <text evidence="4">The sequence shown here is derived from an EMBL/GenBank/DDBJ whole genome shotgun (WGS) entry which is preliminary data.</text>
</comment>
<organism evidence="4 5">
    <name type="scientific">Paraconiothyrium brasiliense</name>
    <dbReference type="NCBI Taxonomy" id="300254"/>
    <lineage>
        <taxon>Eukaryota</taxon>
        <taxon>Fungi</taxon>
        <taxon>Dikarya</taxon>
        <taxon>Ascomycota</taxon>
        <taxon>Pezizomycotina</taxon>
        <taxon>Dothideomycetes</taxon>
        <taxon>Pleosporomycetidae</taxon>
        <taxon>Pleosporales</taxon>
        <taxon>Massarineae</taxon>
        <taxon>Didymosphaeriaceae</taxon>
        <taxon>Paraconiothyrium</taxon>
    </lineage>
</organism>
<dbReference type="Pfam" id="PF00588">
    <property type="entry name" value="SpoU_methylase"/>
    <property type="match status" value="1"/>
</dbReference>
<dbReference type="InterPro" id="IPR045330">
    <property type="entry name" value="TRM3/TARBP1"/>
</dbReference>
<dbReference type="InterPro" id="IPR001537">
    <property type="entry name" value="SpoU_MeTrfase"/>
</dbReference>
<dbReference type="Proteomes" id="UP001521785">
    <property type="component" value="Unassembled WGS sequence"/>
</dbReference>
<proteinExistence type="predicted"/>
<keyword evidence="5" id="KW-1185">Reference proteome</keyword>
<keyword evidence="2" id="KW-0808">Transferase</keyword>
<evidence type="ECO:0000313" key="4">
    <source>
        <dbReference type="EMBL" id="KAL1605003.1"/>
    </source>
</evidence>
<dbReference type="InterPro" id="IPR029028">
    <property type="entry name" value="Alpha/beta_knot_MTases"/>
</dbReference>
<dbReference type="InterPro" id="IPR029026">
    <property type="entry name" value="tRNA_m1G_MTases_N"/>
</dbReference>
<dbReference type="CDD" id="cd18091">
    <property type="entry name" value="SpoU-like_TRM3-like"/>
    <property type="match status" value="1"/>
</dbReference>
<feature type="domain" description="tRNA/rRNA methyltransferase SpoU type" evidence="3">
    <location>
        <begin position="1176"/>
        <end position="1326"/>
    </location>
</feature>
<reference evidence="4 5" key="1">
    <citation type="submission" date="2024-02" db="EMBL/GenBank/DDBJ databases">
        <title>De novo assembly and annotation of 12 fungi associated with fruit tree decline syndrome in Ontario, Canada.</title>
        <authorList>
            <person name="Sulman M."/>
            <person name="Ellouze W."/>
            <person name="Ilyukhin E."/>
        </authorList>
    </citation>
    <scope>NUCLEOTIDE SEQUENCE [LARGE SCALE GENOMIC DNA]</scope>
    <source>
        <strain evidence="4 5">M42-189</strain>
    </source>
</reference>
<dbReference type="InterPro" id="IPR044748">
    <property type="entry name" value="Trm3/TARBP1_C"/>
</dbReference>
<dbReference type="SUPFAM" id="SSF75217">
    <property type="entry name" value="alpha/beta knot"/>
    <property type="match status" value="1"/>
</dbReference>
<evidence type="ECO:0000256" key="2">
    <source>
        <dbReference type="ARBA" id="ARBA00022679"/>
    </source>
</evidence>
<gene>
    <name evidence="4" type="ORF">SLS60_004546</name>
</gene>
<evidence type="ECO:0000256" key="1">
    <source>
        <dbReference type="ARBA" id="ARBA00022603"/>
    </source>
</evidence>
<dbReference type="EMBL" id="JAKJXO020000005">
    <property type="protein sequence ID" value="KAL1605003.1"/>
    <property type="molecule type" value="Genomic_DNA"/>
</dbReference>
<accession>A0ABR3RKN5</accession>
<dbReference type="Gene3D" id="3.40.1280.10">
    <property type="match status" value="1"/>
</dbReference>
<evidence type="ECO:0000259" key="3">
    <source>
        <dbReference type="Pfam" id="PF00588"/>
    </source>
</evidence>
<protein>
    <recommendedName>
        <fullName evidence="3">tRNA/rRNA methyltransferase SpoU type domain-containing protein</fullName>
    </recommendedName>
</protein>
<sequence>MSTEDTYRDVESIIQFADASVKELAFDHYWSIVQGSASGLIDLEALRICVRLLPPDGSSPNVSLHSLVVCSTITYKRELVERAPAKGIEASIFVCRLADIEQADGSYKGIHDLIFEYISTERHIEDHLYLLAEVCLSDPQFGCLVFDNITGYIEIASQWNDSLATKDHYHEMQLGKEEHVQKLQAYYKFLKCSYWLPADRYHYITPKLISLIVHSIGKDEVDDHVHDTLSSLLSLLARPSVAVLKTERLSDNWMEPDWNFKKPILLSGALSDLFFDRLRELPLPYFTGNASKAFRTWFQWISYVNANALKTSAVYSPAYWSALRTGLLSGLADQRKYCLGIMQQSLSLCQRNFDASGMTFNFDEKEPTIEQYQKYCALFEIIVLDRYPNQVQACLPELTMLLGSTSLISSTWTTALLAAALNSQIQEGVRKLIGNWYLNYVTSQPESCTTHTSFIAEGFLPWVTQGSLFTSSLMSTRTSTACPHGEALAEALAKLVVAANGTTPKSEACSPYSQKQPVVSEKKAIIRGVLKYITDTEGRIFSSAVLYLLEGLLKGISHGDILLDIAEIDMIVSISRIPALPEIAADLCRTYCAQLCGYRNPQIPSAEFLPAQAFVDKALGNVREETGDDTDTPAQADSKSERPTTLKAFLEELDRSQHKIIQNEKFVPGCAQLTASLESGAPGSFLPDEILQMLDAFWEEADRQDYCRPVAIRLPALIFHPTCVQHCLSQRKDEIEATTNLIALLTRALTSLHRFAEGRTYLVSALATSLRKAIFLHPGILNIIPSGDFFVRFIENPPVLKKEFLFEVVAAQKLQDHLPRLTHGKPVLRRDYEAYYGEREWIGYAAIIDSLNRVPDNQVDVIKQVMKRLLEPWRTQKAPIPIISKSKNVLQLQIMLLLTESCVTEEDADWYLDSFMHALVLEPWPRYRYLLEWIITRIYFRFPSKAGRMLEDLANLDENSPVHIASLMKLALLAAPYLDSDDFALKLMVQLIPFSASPKIQIRHEAHWCFPTLFNLAKERKWTCIADNPAFVALDQHVRSLDKFKDPPPTIRTLKLDVVKDFTLTNIFQGRYLRLETPDIGYVAHEDFVSLNESDASLASRFRASPPRVPLGEPLPPTALTPIVPVWKKQTPPDPTSTPSTELTPTFHQTKSGFDIASLLPPAGPPSAQQTRPASVILIASLIDNPTNLGGLSRISESFGLEALYIDDLKKTAHKDFKATSVTSEKHFPIRELKIPSIPSFVVEMKREGYEVVGIEQTDKSGMLGEDGNGGKGLGTLPRKCVLVLGAERSGITAEVLAVVDRCVEIKTVGVTRSLNVQTAGGIAVYEWWREWGGKA</sequence>